<dbReference type="InterPro" id="IPR056127">
    <property type="entry name" value="DUF7710"/>
</dbReference>
<dbReference type="Proteomes" id="UP000632154">
    <property type="component" value="Unassembled WGS sequence"/>
</dbReference>
<sequence length="99" mass="11243">MCGSGTVELMGNSVWVFHGQGARFASGVFTSKDLAEVWIRKHKLEGVLIEYPLDTGVYDWVVKRGSFTPAKEHHKSPEFIGRFTSASQQHEHYRKCDDE</sequence>
<comment type="caution">
    <text evidence="2">The sequence shown here is derived from an EMBL/GenBank/DDBJ whole genome shotgun (WGS) entry which is preliminary data.</text>
</comment>
<evidence type="ECO:0000259" key="1">
    <source>
        <dbReference type="Pfam" id="PF24819"/>
    </source>
</evidence>
<dbReference type="EMBL" id="BNAL01000004">
    <property type="protein sequence ID" value="GHF96542.1"/>
    <property type="molecule type" value="Genomic_DNA"/>
</dbReference>
<gene>
    <name evidence="2" type="ORF">GCM10017783_05520</name>
</gene>
<accession>A0ABQ3K1Z9</accession>
<proteinExistence type="predicted"/>
<name>A0ABQ3K1Z9_9DEIO</name>
<evidence type="ECO:0000313" key="3">
    <source>
        <dbReference type="Proteomes" id="UP000632154"/>
    </source>
</evidence>
<keyword evidence="3" id="KW-1185">Reference proteome</keyword>
<dbReference type="Pfam" id="PF24819">
    <property type="entry name" value="DUF7710"/>
    <property type="match status" value="1"/>
</dbReference>
<feature type="domain" description="DUF7710" evidence="1">
    <location>
        <begin position="14"/>
        <end position="95"/>
    </location>
</feature>
<evidence type="ECO:0000313" key="2">
    <source>
        <dbReference type="EMBL" id="GHF96542.1"/>
    </source>
</evidence>
<organism evidence="2 3">
    <name type="scientific">Deinococcus piscis</name>
    <dbReference type="NCBI Taxonomy" id="394230"/>
    <lineage>
        <taxon>Bacteria</taxon>
        <taxon>Thermotogati</taxon>
        <taxon>Deinococcota</taxon>
        <taxon>Deinococci</taxon>
        <taxon>Deinococcales</taxon>
        <taxon>Deinococcaceae</taxon>
        <taxon>Deinococcus</taxon>
    </lineage>
</organism>
<protein>
    <recommendedName>
        <fullName evidence="1">DUF7710 domain-containing protein</fullName>
    </recommendedName>
</protein>
<reference evidence="3" key="1">
    <citation type="journal article" date="2019" name="Int. J. Syst. Evol. Microbiol.">
        <title>The Global Catalogue of Microorganisms (GCM) 10K type strain sequencing project: providing services to taxonomists for standard genome sequencing and annotation.</title>
        <authorList>
            <consortium name="The Broad Institute Genomics Platform"/>
            <consortium name="The Broad Institute Genome Sequencing Center for Infectious Disease"/>
            <person name="Wu L."/>
            <person name="Ma J."/>
        </authorList>
    </citation>
    <scope>NUCLEOTIDE SEQUENCE [LARGE SCALE GENOMIC DNA]</scope>
    <source>
        <strain evidence="3">CGMCC 1.18439</strain>
    </source>
</reference>